<protein>
    <submittedName>
        <fullName evidence="1">Uncharacterized protein</fullName>
    </submittedName>
</protein>
<gene>
    <name evidence="1" type="ORF">MSG28_013963</name>
</gene>
<dbReference type="EMBL" id="CM046124">
    <property type="protein sequence ID" value="KAI8433113.1"/>
    <property type="molecule type" value="Genomic_DNA"/>
</dbReference>
<proteinExistence type="predicted"/>
<accession>A0ACC0K9H8</accession>
<reference evidence="1 2" key="1">
    <citation type="journal article" date="2022" name="Genome Biol. Evol.">
        <title>The Spruce Budworm Genome: Reconstructing the Evolutionary History of Antifreeze Proteins.</title>
        <authorList>
            <person name="Beliveau C."/>
            <person name="Gagne P."/>
            <person name="Picq S."/>
            <person name="Vernygora O."/>
            <person name="Keeling C.I."/>
            <person name="Pinkney K."/>
            <person name="Doucet D."/>
            <person name="Wen F."/>
            <person name="Johnston J.S."/>
            <person name="Maaroufi H."/>
            <person name="Boyle B."/>
            <person name="Laroche J."/>
            <person name="Dewar K."/>
            <person name="Juretic N."/>
            <person name="Blackburn G."/>
            <person name="Nisole A."/>
            <person name="Brunet B."/>
            <person name="Brandao M."/>
            <person name="Lumley L."/>
            <person name="Duan J."/>
            <person name="Quan G."/>
            <person name="Lucarotti C.J."/>
            <person name="Roe A.D."/>
            <person name="Sperling F.A.H."/>
            <person name="Levesque R.C."/>
            <person name="Cusson M."/>
        </authorList>
    </citation>
    <scope>NUCLEOTIDE SEQUENCE [LARGE SCALE GENOMIC DNA]</scope>
    <source>
        <strain evidence="1">Glfc:IPQL:Cfum</strain>
    </source>
</reference>
<evidence type="ECO:0000313" key="2">
    <source>
        <dbReference type="Proteomes" id="UP001064048"/>
    </source>
</evidence>
<dbReference type="Proteomes" id="UP001064048">
    <property type="component" value="Chromosome 24"/>
</dbReference>
<sequence length="366" mass="41139">MKIALCFCLFYALAFGDETETEVYTSTNPLGLHQKKTFYSSGQTLDLYSTNKEIRNIFVPPSALDMFDFYTPDPSKHPPVYFNLYENGKNEGIYLLNNRTARKIKDGTDSVADYPFGEFDVDSVLIYMTASDGIYTYNPKSQDIDKFGNITEDFKAIDKVSNQDEIYALGADNKIYNITAKGTVKTKVDGIEYAKDFVLDFQGAIYFLGEDNKPQVLYKGSATPVKVTGLNFEVKKPILARPLWMPEMMSSDDTSEDHAVPFIIDGVAYLLMNNSAVVNPCDAKVGGLTAFSAEYGFVHFYGEKGHIYMHSVLASTPSGVLKRGPSKQRHVVAFNRDVEADYRVFKELRRKHRPDHSSATKLRHGL</sequence>
<evidence type="ECO:0000313" key="1">
    <source>
        <dbReference type="EMBL" id="KAI8433113.1"/>
    </source>
</evidence>
<name>A0ACC0K9H8_CHOFU</name>
<organism evidence="1 2">
    <name type="scientific">Choristoneura fumiferana</name>
    <name type="common">Spruce budworm moth</name>
    <name type="synonym">Archips fumiferana</name>
    <dbReference type="NCBI Taxonomy" id="7141"/>
    <lineage>
        <taxon>Eukaryota</taxon>
        <taxon>Metazoa</taxon>
        <taxon>Ecdysozoa</taxon>
        <taxon>Arthropoda</taxon>
        <taxon>Hexapoda</taxon>
        <taxon>Insecta</taxon>
        <taxon>Pterygota</taxon>
        <taxon>Neoptera</taxon>
        <taxon>Endopterygota</taxon>
        <taxon>Lepidoptera</taxon>
        <taxon>Glossata</taxon>
        <taxon>Ditrysia</taxon>
        <taxon>Tortricoidea</taxon>
        <taxon>Tortricidae</taxon>
        <taxon>Tortricinae</taxon>
        <taxon>Choristoneura</taxon>
    </lineage>
</organism>
<keyword evidence="2" id="KW-1185">Reference proteome</keyword>
<comment type="caution">
    <text evidence="1">The sequence shown here is derived from an EMBL/GenBank/DDBJ whole genome shotgun (WGS) entry which is preliminary data.</text>
</comment>